<evidence type="ECO:0000256" key="2">
    <source>
        <dbReference type="ARBA" id="ARBA00022490"/>
    </source>
</evidence>
<evidence type="ECO:0000259" key="15">
    <source>
        <dbReference type="PROSITE" id="PS51880"/>
    </source>
</evidence>
<dbReference type="FunFam" id="3.10.20.30:FF:000005">
    <property type="entry name" value="Threonine--tRNA ligase"/>
    <property type="match status" value="1"/>
</dbReference>
<dbReference type="Pfam" id="PF03129">
    <property type="entry name" value="HGTP_anticodon"/>
    <property type="match status" value="1"/>
</dbReference>
<keyword evidence="4 13" id="KW-0436">Ligase</keyword>
<keyword evidence="10 13" id="KW-0648">Protein biosynthesis</keyword>
<evidence type="ECO:0000256" key="13">
    <source>
        <dbReference type="HAMAP-Rule" id="MF_00184"/>
    </source>
</evidence>
<feature type="binding site" evidence="13">
    <location>
        <position position="523"/>
    </location>
    <ligand>
        <name>Zn(2+)</name>
        <dbReference type="ChEBI" id="CHEBI:29105"/>
        <note>catalytic</note>
    </ligand>
</feature>
<dbReference type="HAMAP" id="MF_00184">
    <property type="entry name" value="Thr_tRNA_synth"/>
    <property type="match status" value="1"/>
</dbReference>
<evidence type="ECO:0000256" key="11">
    <source>
        <dbReference type="ARBA" id="ARBA00023146"/>
    </source>
</evidence>
<dbReference type="RefSeq" id="WP_082216395.1">
    <property type="nucleotide sequence ID" value="NZ_FUZA01000005.1"/>
</dbReference>
<comment type="subunit">
    <text evidence="13">Homodimer.</text>
</comment>
<evidence type="ECO:0000256" key="6">
    <source>
        <dbReference type="ARBA" id="ARBA00022741"/>
    </source>
</evidence>
<keyword evidence="9 13" id="KW-0694">RNA-binding</keyword>
<dbReference type="InterPro" id="IPR002314">
    <property type="entry name" value="aa-tRNA-synt_IIb"/>
</dbReference>
<dbReference type="EMBL" id="FUZA01000005">
    <property type="protein sequence ID" value="SKC05762.1"/>
    <property type="molecule type" value="Genomic_DNA"/>
</dbReference>
<dbReference type="CDD" id="cd00860">
    <property type="entry name" value="ThrRS_anticodon"/>
    <property type="match status" value="1"/>
</dbReference>
<dbReference type="PROSITE" id="PS51880">
    <property type="entry name" value="TGS"/>
    <property type="match status" value="1"/>
</dbReference>
<dbReference type="GO" id="GO:0016787">
    <property type="term" value="F:hydrolase activity"/>
    <property type="evidence" value="ECO:0007669"/>
    <property type="project" value="UniProtKB-KW"/>
</dbReference>
<evidence type="ECO:0000256" key="5">
    <source>
        <dbReference type="ARBA" id="ARBA00022723"/>
    </source>
</evidence>
<keyword evidence="17" id="KW-1185">Reference proteome</keyword>
<keyword evidence="2 13" id="KW-0963">Cytoplasm</keyword>
<dbReference type="PANTHER" id="PTHR11451">
    <property type="entry name" value="THREONINE-TRNA LIGASE"/>
    <property type="match status" value="1"/>
</dbReference>
<evidence type="ECO:0000256" key="8">
    <source>
        <dbReference type="ARBA" id="ARBA00022840"/>
    </source>
</evidence>
<evidence type="ECO:0000259" key="14">
    <source>
        <dbReference type="PROSITE" id="PS50862"/>
    </source>
</evidence>
<dbReference type="InterPro" id="IPR018163">
    <property type="entry name" value="Thr/Ala-tRNA-synth_IIc_edit"/>
</dbReference>
<comment type="caution">
    <text evidence="13">Lacks conserved residue(s) required for the propagation of feature annotation.</text>
</comment>
<evidence type="ECO:0000313" key="16">
    <source>
        <dbReference type="EMBL" id="SKC05762.1"/>
    </source>
</evidence>
<keyword evidence="16" id="KW-0378">Hydrolase</keyword>
<evidence type="ECO:0000256" key="12">
    <source>
        <dbReference type="ARBA" id="ARBA00049515"/>
    </source>
</evidence>
<dbReference type="PRINTS" id="PR01047">
    <property type="entry name" value="TRNASYNTHTHR"/>
</dbReference>
<dbReference type="GO" id="GO:0046872">
    <property type="term" value="F:metal ion binding"/>
    <property type="evidence" value="ECO:0007669"/>
    <property type="project" value="UniProtKB-KW"/>
</dbReference>
<name>A0A1T5GBL1_9BACT</name>
<dbReference type="Gene3D" id="3.40.50.800">
    <property type="entry name" value="Anticodon-binding domain"/>
    <property type="match status" value="1"/>
</dbReference>
<dbReference type="GO" id="GO:0000049">
    <property type="term" value="F:tRNA binding"/>
    <property type="evidence" value="ECO:0007669"/>
    <property type="project" value="UniProtKB-KW"/>
</dbReference>
<dbReference type="CDD" id="cd00771">
    <property type="entry name" value="ThrRS_core"/>
    <property type="match status" value="1"/>
</dbReference>
<organism evidence="16 17">
    <name type="scientific">Dyadobacter psychrophilus</name>
    <dbReference type="NCBI Taxonomy" id="651661"/>
    <lineage>
        <taxon>Bacteria</taxon>
        <taxon>Pseudomonadati</taxon>
        <taxon>Bacteroidota</taxon>
        <taxon>Cytophagia</taxon>
        <taxon>Cytophagales</taxon>
        <taxon>Spirosomataceae</taxon>
        <taxon>Dyadobacter</taxon>
    </lineage>
</organism>
<reference evidence="17" key="1">
    <citation type="submission" date="2017-02" db="EMBL/GenBank/DDBJ databases">
        <authorList>
            <person name="Varghese N."/>
            <person name="Submissions S."/>
        </authorList>
    </citation>
    <scope>NUCLEOTIDE SEQUENCE [LARGE SCALE GENOMIC DNA]</scope>
    <source>
        <strain evidence="17">DSM 22270</strain>
    </source>
</reference>
<dbReference type="InterPro" id="IPR006195">
    <property type="entry name" value="aa-tRNA-synth_II"/>
</dbReference>
<dbReference type="NCBIfam" id="TIGR00418">
    <property type="entry name" value="thrS"/>
    <property type="match status" value="1"/>
</dbReference>
<evidence type="ECO:0000256" key="9">
    <source>
        <dbReference type="ARBA" id="ARBA00022884"/>
    </source>
</evidence>
<keyword evidence="6 13" id="KW-0547">Nucleotide-binding</keyword>
<dbReference type="GO" id="GO:0005737">
    <property type="term" value="C:cytoplasm"/>
    <property type="evidence" value="ECO:0007669"/>
    <property type="project" value="UniProtKB-SubCell"/>
</dbReference>
<dbReference type="Gene3D" id="3.30.54.20">
    <property type="match status" value="1"/>
</dbReference>
<sequence>MEDASQVKITLPDGSERFYPKGITAMGIALSISEGLARNVIAAKVNNEVWDPTREITQDSLVKLLTWNDEDGKSTFWHSSAHLLAEALEELYPGVKFGTGPSIEKGFYYDVDLGDKSISQDDFPKIEAKMLELARQKNEYVRKPISKADALELFTKKGDEYKLELIDGLEDGSITLYEQGGFTDLCRGPHIPNTGFIKAVKLTNIAGAYWRNKQENKMLTRIYGITFPKQKELEEYVTLMEEAKKRDHRKLGKELELFAFSEKVGQGLPLWLPKGAMLRERLQSFLSKAQSRAGYLPVITPNIGSKELYVTSGHWDKYGKDSFQPIKTPNVGEEYLLKPMNCPHHCEIYKTSPRSYKDLPLRFSEFGTVYRYEQSGELHGLTRVRGFTQDDAHIFCRPDQVKEEFVRVIDLVLYVFKSLGFEDYSAQISLRDPNDKVKYIGKDEDWERAENAIIEAAQERGLSTVTELGEAAFYGPKLDFMVRDALGRKWQLGTIQVDYQMPKRFGLEYTGSDNQKHQPVMIHRAPFGSMERFIAILIENTAGQFPLWLSPDQIAILPISEKFADYGEDVFFKLQDHDIRGFVDHRDEKIGRKIRDAEVTKVPFMLIVGEKEAAEGKLSVRRKGEGDMGSMTIEEFISFFKKEAAII</sequence>
<dbReference type="Pfam" id="PF00587">
    <property type="entry name" value="tRNA-synt_2b"/>
    <property type="match status" value="1"/>
</dbReference>
<dbReference type="InterPro" id="IPR047246">
    <property type="entry name" value="ThrRS_anticodon"/>
</dbReference>
<feature type="binding site" evidence="13">
    <location>
        <position position="342"/>
    </location>
    <ligand>
        <name>Zn(2+)</name>
        <dbReference type="ChEBI" id="CHEBI:29105"/>
        <note>catalytic</note>
    </ligand>
</feature>
<dbReference type="Gene3D" id="3.30.930.10">
    <property type="entry name" value="Bira Bifunctional Protein, Domain 2"/>
    <property type="match status" value="1"/>
</dbReference>
<dbReference type="InterPro" id="IPR012676">
    <property type="entry name" value="TGS-like"/>
</dbReference>
<evidence type="ECO:0000256" key="7">
    <source>
        <dbReference type="ARBA" id="ARBA00022833"/>
    </source>
</evidence>
<dbReference type="EC" id="6.1.1.3" evidence="13"/>
<keyword evidence="7 13" id="KW-0862">Zinc</keyword>
<dbReference type="FunFam" id="3.40.50.800:FF:000001">
    <property type="entry name" value="Threonine--tRNA ligase"/>
    <property type="match status" value="1"/>
</dbReference>
<dbReference type="STRING" id="651661.SAMN05660293_03895"/>
<dbReference type="InterPro" id="IPR033728">
    <property type="entry name" value="ThrRS_core"/>
</dbReference>
<dbReference type="FunFam" id="3.30.980.10:FF:000005">
    <property type="entry name" value="Threonyl-tRNA synthetase, mitochondrial"/>
    <property type="match status" value="1"/>
</dbReference>
<dbReference type="GO" id="GO:0005524">
    <property type="term" value="F:ATP binding"/>
    <property type="evidence" value="ECO:0007669"/>
    <property type="project" value="UniProtKB-UniRule"/>
</dbReference>
<dbReference type="SUPFAM" id="SSF81271">
    <property type="entry name" value="TGS-like"/>
    <property type="match status" value="1"/>
</dbReference>
<dbReference type="AlphaFoldDB" id="A0A1T5GBL1"/>
<dbReference type="Pfam" id="PF02824">
    <property type="entry name" value="TGS"/>
    <property type="match status" value="1"/>
</dbReference>
<feature type="binding site" evidence="13">
    <location>
        <position position="393"/>
    </location>
    <ligand>
        <name>Zn(2+)</name>
        <dbReference type="ChEBI" id="CHEBI:29105"/>
        <note>catalytic</note>
    </ligand>
</feature>
<proteinExistence type="inferred from homology"/>
<keyword evidence="5 13" id="KW-0479">Metal-binding</keyword>
<dbReference type="PANTHER" id="PTHR11451:SF44">
    <property type="entry name" value="THREONINE--TRNA LIGASE, CHLOROPLASTIC_MITOCHONDRIAL 2"/>
    <property type="match status" value="1"/>
</dbReference>
<dbReference type="SUPFAM" id="SSF52954">
    <property type="entry name" value="Class II aaRS ABD-related"/>
    <property type="match status" value="1"/>
</dbReference>
<dbReference type="FunFam" id="3.30.54.20:FF:000002">
    <property type="entry name" value="Threonine--tRNA ligase"/>
    <property type="match status" value="1"/>
</dbReference>
<dbReference type="FunFam" id="3.30.930.10:FF:000002">
    <property type="entry name" value="Threonine--tRNA ligase"/>
    <property type="match status" value="1"/>
</dbReference>
<feature type="domain" description="Aminoacyl-transfer RNA synthetases class-II family profile" evidence="14">
    <location>
        <begin position="247"/>
        <end position="558"/>
    </location>
</feature>
<dbReference type="SUPFAM" id="SSF55681">
    <property type="entry name" value="Class II aaRS and biotin synthetases"/>
    <property type="match status" value="1"/>
</dbReference>
<dbReference type="SMART" id="SM00863">
    <property type="entry name" value="tRNA_SAD"/>
    <property type="match status" value="1"/>
</dbReference>
<feature type="domain" description="TGS" evidence="15">
    <location>
        <begin position="3"/>
        <end position="66"/>
    </location>
</feature>
<dbReference type="InterPro" id="IPR012947">
    <property type="entry name" value="tRNA_SAD"/>
</dbReference>
<dbReference type="PROSITE" id="PS50862">
    <property type="entry name" value="AA_TRNA_LIGASE_II"/>
    <property type="match status" value="1"/>
</dbReference>
<dbReference type="Proteomes" id="UP000190897">
    <property type="component" value="Unassembled WGS sequence"/>
</dbReference>
<keyword evidence="11 13" id="KW-0030">Aminoacyl-tRNA synthetase</keyword>
<accession>A0A1T5GBL1</accession>
<comment type="cofactor">
    <cofactor evidence="13">
        <name>Zn(2+)</name>
        <dbReference type="ChEBI" id="CHEBI:29105"/>
    </cofactor>
    <text evidence="13">Binds 1 zinc ion per subunit.</text>
</comment>
<evidence type="ECO:0000256" key="1">
    <source>
        <dbReference type="ARBA" id="ARBA00008226"/>
    </source>
</evidence>
<dbReference type="Gene3D" id="3.30.980.10">
    <property type="entry name" value="Threonyl-trna Synthetase, Chain A, domain 2"/>
    <property type="match status" value="1"/>
</dbReference>
<dbReference type="GO" id="GO:0006435">
    <property type="term" value="P:threonyl-tRNA aminoacylation"/>
    <property type="evidence" value="ECO:0007669"/>
    <property type="project" value="UniProtKB-UniRule"/>
</dbReference>
<evidence type="ECO:0000256" key="10">
    <source>
        <dbReference type="ARBA" id="ARBA00022917"/>
    </source>
</evidence>
<dbReference type="InterPro" id="IPR004154">
    <property type="entry name" value="Anticodon-bd"/>
</dbReference>
<dbReference type="InterPro" id="IPR012675">
    <property type="entry name" value="Beta-grasp_dom_sf"/>
</dbReference>
<keyword evidence="8 13" id="KW-0067">ATP-binding</keyword>
<dbReference type="InterPro" id="IPR004095">
    <property type="entry name" value="TGS"/>
</dbReference>
<comment type="similarity">
    <text evidence="1 13">Belongs to the class-II aminoacyl-tRNA synthetase family.</text>
</comment>
<evidence type="ECO:0000256" key="3">
    <source>
        <dbReference type="ARBA" id="ARBA00022555"/>
    </source>
</evidence>
<dbReference type="SUPFAM" id="SSF55186">
    <property type="entry name" value="ThrRS/AlaRS common domain"/>
    <property type="match status" value="1"/>
</dbReference>
<dbReference type="Gene3D" id="3.10.20.30">
    <property type="match status" value="1"/>
</dbReference>
<dbReference type="GO" id="GO:0004829">
    <property type="term" value="F:threonine-tRNA ligase activity"/>
    <property type="evidence" value="ECO:0007669"/>
    <property type="project" value="UniProtKB-UniRule"/>
</dbReference>
<evidence type="ECO:0000256" key="4">
    <source>
        <dbReference type="ARBA" id="ARBA00022598"/>
    </source>
</evidence>
<dbReference type="CDD" id="cd01667">
    <property type="entry name" value="TGS_ThrRS"/>
    <property type="match status" value="1"/>
</dbReference>
<evidence type="ECO:0000313" key="17">
    <source>
        <dbReference type="Proteomes" id="UP000190897"/>
    </source>
</evidence>
<dbReference type="Pfam" id="PF07973">
    <property type="entry name" value="tRNA_SAD"/>
    <property type="match status" value="1"/>
</dbReference>
<protein>
    <recommendedName>
        <fullName evidence="13">Threonine--tRNA ligase</fullName>
        <ecNumber evidence="13">6.1.1.3</ecNumber>
    </recommendedName>
    <alternativeName>
        <fullName evidence="13">Threonyl-tRNA synthetase</fullName>
        <shortName evidence="13">ThrRS</shortName>
    </alternativeName>
</protein>
<comment type="subcellular location">
    <subcellularLocation>
        <location evidence="13">Cytoplasm</location>
    </subcellularLocation>
</comment>
<dbReference type="OrthoDB" id="9802304at2"/>
<dbReference type="InterPro" id="IPR045864">
    <property type="entry name" value="aa-tRNA-synth_II/BPL/LPL"/>
</dbReference>
<keyword evidence="3 13" id="KW-0820">tRNA-binding</keyword>
<comment type="catalytic activity">
    <reaction evidence="12 13">
        <text>tRNA(Thr) + L-threonine + ATP = L-threonyl-tRNA(Thr) + AMP + diphosphate + H(+)</text>
        <dbReference type="Rhea" id="RHEA:24624"/>
        <dbReference type="Rhea" id="RHEA-COMP:9670"/>
        <dbReference type="Rhea" id="RHEA-COMP:9704"/>
        <dbReference type="ChEBI" id="CHEBI:15378"/>
        <dbReference type="ChEBI" id="CHEBI:30616"/>
        <dbReference type="ChEBI" id="CHEBI:33019"/>
        <dbReference type="ChEBI" id="CHEBI:57926"/>
        <dbReference type="ChEBI" id="CHEBI:78442"/>
        <dbReference type="ChEBI" id="CHEBI:78534"/>
        <dbReference type="ChEBI" id="CHEBI:456215"/>
        <dbReference type="EC" id="6.1.1.3"/>
    </reaction>
</comment>
<dbReference type="InterPro" id="IPR002320">
    <property type="entry name" value="Thr-tRNA-ligase_IIa"/>
</dbReference>
<gene>
    <name evidence="13" type="primary">thrS</name>
    <name evidence="16" type="ORF">SAMN05660293_03895</name>
</gene>
<dbReference type="InterPro" id="IPR036621">
    <property type="entry name" value="Anticodon-bd_dom_sf"/>
</dbReference>